<evidence type="ECO:0000313" key="2">
    <source>
        <dbReference type="Proteomes" id="UP001281147"/>
    </source>
</evidence>
<dbReference type="EMBL" id="JAUTXU010000209">
    <property type="protein sequence ID" value="KAK3698562.1"/>
    <property type="molecule type" value="Genomic_DNA"/>
</dbReference>
<sequence length="292" mass="32598">MEGEQLAKAVSRLCGWLYFSAWSLSFYPQVILNIQRRTTHGLTPDFPLLNVFGFSCYTISTAVFLYSPVVRTQYAARHPASPEPTVRFNDLAFGVHASFWCVIVYSQFWPQLWGWKKAPGVQRHVNKLSLGLIWGSMLGVGTTIAIVLAHGTTNSDEDGSSWAWIDVIYAIEYVKLLLTIFKYIPQVIANFRRKSTIGWSIIQQLLDFSGGSLSLLQLIIDSALQADWSGLFGNPVKVGLSLISLLFDIIFISQHFVLYGPVKEKASEADVLVDPSYGPREETDSLLPSVRG</sequence>
<reference evidence="1" key="1">
    <citation type="submission" date="2023-07" db="EMBL/GenBank/DDBJ databases">
        <title>Black Yeasts Isolated from many extreme environments.</title>
        <authorList>
            <person name="Coleine C."/>
            <person name="Stajich J.E."/>
            <person name="Selbmann L."/>
        </authorList>
    </citation>
    <scope>NUCLEOTIDE SEQUENCE</scope>
    <source>
        <strain evidence="1">CCFEE 5714</strain>
    </source>
</reference>
<keyword evidence="2" id="KW-1185">Reference proteome</keyword>
<organism evidence="1 2">
    <name type="scientific">Vermiconidia calcicola</name>
    <dbReference type="NCBI Taxonomy" id="1690605"/>
    <lineage>
        <taxon>Eukaryota</taxon>
        <taxon>Fungi</taxon>
        <taxon>Dikarya</taxon>
        <taxon>Ascomycota</taxon>
        <taxon>Pezizomycotina</taxon>
        <taxon>Dothideomycetes</taxon>
        <taxon>Dothideomycetidae</taxon>
        <taxon>Mycosphaerellales</taxon>
        <taxon>Extremaceae</taxon>
        <taxon>Vermiconidia</taxon>
    </lineage>
</organism>
<gene>
    <name evidence="1" type="ORF">LTR37_016889</name>
</gene>
<dbReference type="Proteomes" id="UP001281147">
    <property type="component" value="Unassembled WGS sequence"/>
</dbReference>
<accession>A0ACC3MN19</accession>
<comment type="caution">
    <text evidence="1">The sequence shown here is derived from an EMBL/GenBank/DDBJ whole genome shotgun (WGS) entry which is preliminary data.</text>
</comment>
<protein>
    <submittedName>
        <fullName evidence="1">Uncharacterized protein</fullName>
    </submittedName>
</protein>
<evidence type="ECO:0000313" key="1">
    <source>
        <dbReference type="EMBL" id="KAK3698562.1"/>
    </source>
</evidence>
<name>A0ACC3MN19_9PEZI</name>
<proteinExistence type="predicted"/>